<dbReference type="InterPro" id="IPR002938">
    <property type="entry name" value="FAD-bd"/>
</dbReference>
<dbReference type="KEGG" id="tsv:DSM104635_00129"/>
<dbReference type="GO" id="GO:0050661">
    <property type="term" value="F:NADP binding"/>
    <property type="evidence" value="ECO:0007669"/>
    <property type="project" value="InterPro"/>
</dbReference>
<dbReference type="Gene3D" id="3.50.50.60">
    <property type="entry name" value="FAD/NAD(P)-binding domain"/>
    <property type="match status" value="1"/>
</dbReference>
<dbReference type="Pfam" id="PF01494">
    <property type="entry name" value="FAD_binding_3"/>
    <property type="match status" value="1"/>
</dbReference>
<dbReference type="InterPro" id="IPR036188">
    <property type="entry name" value="FAD/NAD-bd_sf"/>
</dbReference>
<dbReference type="GO" id="GO:0010181">
    <property type="term" value="F:FMN binding"/>
    <property type="evidence" value="ECO:0007669"/>
    <property type="project" value="InterPro"/>
</dbReference>
<organism evidence="3 4">
    <name type="scientific">Terricaulis silvestris</name>
    <dbReference type="NCBI Taxonomy" id="2686094"/>
    <lineage>
        <taxon>Bacteria</taxon>
        <taxon>Pseudomonadati</taxon>
        <taxon>Pseudomonadota</taxon>
        <taxon>Alphaproteobacteria</taxon>
        <taxon>Caulobacterales</taxon>
        <taxon>Caulobacteraceae</taxon>
        <taxon>Terricaulis</taxon>
    </lineage>
</organism>
<reference evidence="4" key="1">
    <citation type="submission" date="2019-12" db="EMBL/GenBank/DDBJ databases">
        <title>Complete genome of Terracaulis silvestris 0127_4.</title>
        <authorList>
            <person name="Vieira S."/>
            <person name="Riedel T."/>
            <person name="Sproer C."/>
            <person name="Pascual J."/>
            <person name="Boedeker C."/>
            <person name="Overmann J."/>
        </authorList>
    </citation>
    <scope>NUCLEOTIDE SEQUENCE [LARGE SCALE GENOMIC DNA]</scope>
    <source>
        <strain evidence="4">0127_4</strain>
    </source>
</reference>
<dbReference type="Pfam" id="PF00724">
    <property type="entry name" value="Oxidored_FMN"/>
    <property type="match status" value="1"/>
</dbReference>
<proteinExistence type="predicted"/>
<dbReference type="SUPFAM" id="SSF51395">
    <property type="entry name" value="FMN-linked oxidoreductases"/>
    <property type="match status" value="1"/>
</dbReference>
<dbReference type="PANTHER" id="PTHR43303:SF3">
    <property type="entry name" value="BLR3436 PROTEIN"/>
    <property type="match status" value="1"/>
</dbReference>
<name>A0A6I6MFQ7_9CAUL</name>
<feature type="domain" description="FAD-binding" evidence="2">
    <location>
        <begin position="3"/>
        <end position="317"/>
    </location>
</feature>
<dbReference type="InterPro" id="IPR044152">
    <property type="entry name" value="YqjM-like"/>
</dbReference>
<dbReference type="PANTHER" id="PTHR43303">
    <property type="entry name" value="NADPH DEHYDROGENASE C23G7.10C-RELATED"/>
    <property type="match status" value="1"/>
</dbReference>
<accession>A0A6I6MFQ7</accession>
<evidence type="ECO:0000313" key="3">
    <source>
        <dbReference type="EMBL" id="QGZ93320.1"/>
    </source>
</evidence>
<dbReference type="Gene3D" id="3.30.9.20">
    <property type="match status" value="1"/>
</dbReference>
<dbReference type="Proteomes" id="UP000431269">
    <property type="component" value="Chromosome"/>
</dbReference>
<dbReference type="AlphaFoldDB" id="A0A6I6MFQ7"/>
<dbReference type="EC" id="1.6.99.1" evidence="3"/>
<dbReference type="GO" id="GO:0003959">
    <property type="term" value="F:NADPH dehydrogenase activity"/>
    <property type="evidence" value="ECO:0007669"/>
    <property type="project" value="UniProtKB-EC"/>
</dbReference>
<keyword evidence="4" id="KW-1185">Reference proteome</keyword>
<gene>
    <name evidence="3" type="primary">namA_1</name>
    <name evidence="3" type="ORF">DSM104635_00129</name>
</gene>
<dbReference type="EMBL" id="CP047045">
    <property type="protein sequence ID" value="QGZ93320.1"/>
    <property type="molecule type" value="Genomic_DNA"/>
</dbReference>
<dbReference type="NCBIfam" id="NF006101">
    <property type="entry name" value="PRK08255.1"/>
    <property type="match status" value="1"/>
</dbReference>
<dbReference type="InterPro" id="IPR013785">
    <property type="entry name" value="Aldolase_TIM"/>
</dbReference>
<feature type="domain" description="NADH:flavin oxidoreductase/NADH oxidase N-terminal" evidence="1">
    <location>
        <begin position="413"/>
        <end position="749"/>
    </location>
</feature>
<sequence length="780" mass="86241">MRIACVGGGPAGLVFAISMKLRDPRHDITVFERNDPGDTFGWGVVFSDQTMENLRSNDPKSADEIEADFAHWDDIDVHIHGQTITSSGHGFVGIGRKRLLNILQDRARQLGVRLEFKTEVEPSPELFAAYDLVLACDGANSKLRSADTEHFGVDIDIRPNKYIWLGANKAFDAFTFAFEQTEHSWIWAHAYKFDDGASTFIVECSEATWRSFGFDAMSQDETCRAAEKLFAKYLDGATLDTNAKHLRGSAWLNFPRIVCETWHKGNLILMGDAAHTAHFSIGSGTKLAIEDAIKLAQVLHSGKPLAEALAEYHAERQVEVLKLQNAARNSTEWFENIDRYANLQPLQFAYSLLTRSQRVSHENLRLRDNGFLNRVESWFAGAAERGPSGPPGANDAAASTDARLKARAPTPPMFVPLKLREMEIANRVVVSPMCMYSAVDGEVNDFHLVHYGARAGGGAGLIFSEMTDVSADARITPGCAGMYKPAHVAAWKRIVDYVHTHTNAKFALQLAHAGRKGSTRVPWEEDFADQPLTEGNWEIIGPSAIVWSDRNATPREMTRADMERVKADFVRATLLGEEAGFDMLELHCGHGYLLSSFLTPISNQRADAYGGSVENRLRFPLEVFEAMRAAWPKHKPMSVRISATDWHDEGLSTQDSVAIAQAFANAGADLIDVSAGQTTPLARPVYGRMFQTPFCDRIRNEARVKTMAVGNIFEPDHVNSILAAGRADLCALARPHLMDPNWSLRAAAELGYAGLAGPKQYRPGQQQMQRNLARKAAEQA</sequence>
<keyword evidence="3" id="KW-0560">Oxidoreductase</keyword>
<dbReference type="CDD" id="cd02932">
    <property type="entry name" value="OYE_YqiM_FMN"/>
    <property type="match status" value="1"/>
</dbReference>
<dbReference type="SUPFAM" id="SSF51905">
    <property type="entry name" value="FAD/NAD(P)-binding domain"/>
    <property type="match status" value="1"/>
</dbReference>
<dbReference type="Gene3D" id="3.20.20.70">
    <property type="entry name" value="Aldolase class I"/>
    <property type="match status" value="1"/>
</dbReference>
<evidence type="ECO:0000259" key="1">
    <source>
        <dbReference type="Pfam" id="PF00724"/>
    </source>
</evidence>
<dbReference type="PRINTS" id="PR00420">
    <property type="entry name" value="RNGMNOXGNASE"/>
</dbReference>
<dbReference type="RefSeq" id="WP_158764328.1">
    <property type="nucleotide sequence ID" value="NZ_CP047045.1"/>
</dbReference>
<evidence type="ECO:0000259" key="2">
    <source>
        <dbReference type="Pfam" id="PF01494"/>
    </source>
</evidence>
<evidence type="ECO:0000313" key="4">
    <source>
        <dbReference type="Proteomes" id="UP000431269"/>
    </source>
</evidence>
<dbReference type="GO" id="GO:0071949">
    <property type="term" value="F:FAD binding"/>
    <property type="evidence" value="ECO:0007669"/>
    <property type="project" value="InterPro"/>
</dbReference>
<dbReference type="InterPro" id="IPR001155">
    <property type="entry name" value="OxRdtase_FMN_N"/>
</dbReference>
<protein>
    <submittedName>
        <fullName evidence="3">NADPH dehydrogenase</fullName>
        <ecNumber evidence="3">1.6.99.1</ecNumber>
    </submittedName>
</protein>